<feature type="compositionally biased region" description="Low complexity" evidence="1">
    <location>
        <begin position="112"/>
        <end position="127"/>
    </location>
</feature>
<evidence type="ECO:0000313" key="3">
    <source>
        <dbReference type="EMBL" id="WTU75406.1"/>
    </source>
</evidence>
<reference evidence="3" key="1">
    <citation type="submission" date="2022-10" db="EMBL/GenBank/DDBJ databases">
        <title>The complete genomes of actinobacterial strains from the NBC collection.</title>
        <authorList>
            <person name="Joergensen T.S."/>
            <person name="Alvarez Arevalo M."/>
            <person name="Sterndorff E.B."/>
            <person name="Faurdal D."/>
            <person name="Vuksanovic O."/>
            <person name="Mourched A.-S."/>
            <person name="Charusanti P."/>
            <person name="Shaw S."/>
            <person name="Blin K."/>
            <person name="Weber T."/>
        </authorList>
    </citation>
    <scope>NUCLEOTIDE SEQUENCE</scope>
    <source>
        <strain evidence="3">NBC_00049</strain>
    </source>
</reference>
<evidence type="ECO:0000256" key="1">
    <source>
        <dbReference type="SAM" id="MobiDB-lite"/>
    </source>
</evidence>
<dbReference type="EMBL" id="CP108264">
    <property type="protein sequence ID" value="WTU75406.1"/>
    <property type="molecule type" value="Genomic_DNA"/>
</dbReference>
<evidence type="ECO:0000256" key="2">
    <source>
        <dbReference type="SAM" id="SignalP"/>
    </source>
</evidence>
<feature type="signal peptide" evidence="2">
    <location>
        <begin position="1"/>
        <end position="23"/>
    </location>
</feature>
<gene>
    <name evidence="3" type="ORF">OG327_19925</name>
</gene>
<keyword evidence="2" id="KW-0732">Signal</keyword>
<sequence>MSPTFRRPALAASLLAASVVLLAGCTDGGGGKGKPGAEPALGPVAVNPATSSVSLPMDTYTDSDAEVRRMDAVQARLTEQCMARYGFTYAPPSKRPPAGPGTDGDRHRNLFGAADPAHAAAHGYDADSGVPRPEKPAPPQLSDSASAVLFGTRPGETVPTGPDPASQEEAAAADSGVEVGGQKVPAGGCMREGYRTLYAPTKDSVDLLFSFGLASQAHSRAQEDSRVVAVLKGWSDCMERGGYGGVATPYEVIEKLGLQDDKSGPKAIAVATKDVSCKNEVNLVGVWAAAEAAYQKQLVEEHAETLALYKKQRDARLKLAASLT</sequence>
<evidence type="ECO:0008006" key="4">
    <source>
        <dbReference type="Google" id="ProtNLM"/>
    </source>
</evidence>
<name>A0AAU2JUH9_9ACTN</name>
<dbReference type="AlphaFoldDB" id="A0AAU2JUH9"/>
<organism evidence="3">
    <name type="scientific">Streptomyces sp. NBC_00049</name>
    <dbReference type="NCBI Taxonomy" id="2903617"/>
    <lineage>
        <taxon>Bacteria</taxon>
        <taxon>Bacillati</taxon>
        <taxon>Actinomycetota</taxon>
        <taxon>Actinomycetes</taxon>
        <taxon>Kitasatosporales</taxon>
        <taxon>Streptomycetaceae</taxon>
        <taxon>Streptomyces</taxon>
    </lineage>
</organism>
<feature type="region of interest" description="Disordered" evidence="1">
    <location>
        <begin position="87"/>
        <end position="179"/>
    </location>
</feature>
<protein>
    <recommendedName>
        <fullName evidence="4">Lipoprotein</fullName>
    </recommendedName>
</protein>
<proteinExistence type="predicted"/>
<feature type="chain" id="PRO_5043558457" description="Lipoprotein" evidence="2">
    <location>
        <begin position="24"/>
        <end position="324"/>
    </location>
</feature>
<dbReference type="PROSITE" id="PS51257">
    <property type="entry name" value="PROKAR_LIPOPROTEIN"/>
    <property type="match status" value="1"/>
</dbReference>
<accession>A0AAU2JUH9</accession>